<reference evidence="3" key="4">
    <citation type="submission" date="2025-09" db="UniProtKB">
        <authorList>
            <consortium name="Ensembl"/>
        </authorList>
    </citation>
    <scope>IDENTIFICATION</scope>
</reference>
<dbReference type="InterPro" id="IPR027835">
    <property type="entry name" value="TMEM174"/>
</dbReference>
<feature type="compositionally biased region" description="Polar residues" evidence="1">
    <location>
        <begin position="30"/>
        <end position="45"/>
    </location>
</feature>
<evidence type="ECO:0000256" key="1">
    <source>
        <dbReference type="SAM" id="MobiDB-lite"/>
    </source>
</evidence>
<dbReference type="PANTHER" id="PTHR31020:SF1">
    <property type="entry name" value="TRANSMEMBRANE PROTEIN 174"/>
    <property type="match status" value="1"/>
</dbReference>
<dbReference type="Proteomes" id="UP000018467">
    <property type="component" value="Unassembled WGS sequence"/>
</dbReference>
<protein>
    <submittedName>
        <fullName evidence="3">Transmembrane protein 174</fullName>
    </submittedName>
</protein>
<dbReference type="PANTHER" id="PTHR31020">
    <property type="entry name" value="TRANSMEMBRANE PROTEIN 174"/>
    <property type="match status" value="1"/>
</dbReference>
<dbReference type="Bgee" id="ENSAMXG00000042241">
    <property type="expression patterns" value="Expressed in head kidney and 3 other cell types or tissues"/>
</dbReference>
<keyword evidence="4" id="KW-1185">Reference proteome</keyword>
<reference evidence="4" key="1">
    <citation type="submission" date="2013-03" db="EMBL/GenBank/DDBJ databases">
        <authorList>
            <person name="Jeffery W."/>
            <person name="Warren W."/>
            <person name="Wilson R.K."/>
        </authorList>
    </citation>
    <scope>NUCLEOTIDE SEQUENCE</scope>
    <source>
        <strain evidence="4">female</strain>
    </source>
</reference>
<evidence type="ECO:0000313" key="3">
    <source>
        <dbReference type="Ensembl" id="ENSAMXP00000029825.1"/>
    </source>
</evidence>
<keyword evidence="2" id="KW-0812">Transmembrane</keyword>
<proteinExistence type="predicted"/>
<evidence type="ECO:0000256" key="2">
    <source>
        <dbReference type="SAM" id="Phobius"/>
    </source>
</evidence>
<dbReference type="InParanoid" id="A0A3B1IJU9"/>
<keyword evidence="2" id="KW-0472">Membrane</keyword>
<feature type="region of interest" description="Disordered" evidence="1">
    <location>
        <begin position="234"/>
        <end position="285"/>
    </location>
</feature>
<keyword evidence="2" id="KW-1133">Transmembrane helix</keyword>
<reference evidence="3" key="3">
    <citation type="submission" date="2025-08" db="UniProtKB">
        <authorList>
            <consortium name="Ensembl"/>
        </authorList>
    </citation>
    <scope>IDENTIFICATION</scope>
</reference>
<organism evidence="3 4">
    <name type="scientific">Astyanax mexicanus</name>
    <name type="common">Blind cave fish</name>
    <name type="synonym">Astyanax fasciatus mexicanus</name>
    <dbReference type="NCBI Taxonomy" id="7994"/>
    <lineage>
        <taxon>Eukaryota</taxon>
        <taxon>Metazoa</taxon>
        <taxon>Chordata</taxon>
        <taxon>Craniata</taxon>
        <taxon>Vertebrata</taxon>
        <taxon>Euteleostomi</taxon>
        <taxon>Actinopterygii</taxon>
        <taxon>Neopterygii</taxon>
        <taxon>Teleostei</taxon>
        <taxon>Ostariophysi</taxon>
        <taxon>Characiformes</taxon>
        <taxon>Characoidei</taxon>
        <taxon>Acestrorhamphidae</taxon>
        <taxon>Acestrorhamphinae</taxon>
        <taxon>Astyanax</taxon>
    </lineage>
</organism>
<feature type="transmembrane region" description="Helical" evidence="2">
    <location>
        <begin position="79"/>
        <end position="101"/>
    </location>
</feature>
<dbReference type="GeneTree" id="ENSGT00390000004161"/>
<feature type="compositionally biased region" description="Low complexity" evidence="1">
    <location>
        <begin position="16"/>
        <end position="29"/>
    </location>
</feature>
<evidence type="ECO:0000313" key="4">
    <source>
        <dbReference type="Proteomes" id="UP000018467"/>
    </source>
</evidence>
<reference evidence="4" key="2">
    <citation type="journal article" date="2014" name="Nat. Commun.">
        <title>The cavefish genome reveals candidate genes for eye loss.</title>
        <authorList>
            <person name="McGaugh S.E."/>
            <person name="Gross J.B."/>
            <person name="Aken B."/>
            <person name="Blin M."/>
            <person name="Borowsky R."/>
            <person name="Chalopin D."/>
            <person name="Hinaux H."/>
            <person name="Jeffery W.R."/>
            <person name="Keene A."/>
            <person name="Ma L."/>
            <person name="Minx P."/>
            <person name="Murphy D."/>
            <person name="O'Quin K.E."/>
            <person name="Retaux S."/>
            <person name="Rohner N."/>
            <person name="Searle S.M."/>
            <person name="Stahl B.A."/>
            <person name="Tabin C."/>
            <person name="Volff J.N."/>
            <person name="Yoshizawa M."/>
            <person name="Warren W.C."/>
        </authorList>
    </citation>
    <scope>NUCLEOTIDE SEQUENCE [LARGE SCALE GENOMIC DNA]</scope>
    <source>
        <strain evidence="4">female</strain>
    </source>
</reference>
<dbReference type="Ensembl" id="ENSAMXT00000049240.1">
    <property type="protein sequence ID" value="ENSAMXP00000029825.1"/>
    <property type="gene ID" value="ENSAMXG00000042241.1"/>
</dbReference>
<dbReference type="Pfam" id="PF15029">
    <property type="entry name" value="TMEM174"/>
    <property type="match status" value="1"/>
</dbReference>
<feature type="region of interest" description="Disordered" evidence="1">
    <location>
        <begin position="16"/>
        <end position="46"/>
    </location>
</feature>
<accession>A0A3B1IJU9</accession>
<sequence length="285" mass="30769">MKHYSVQDLWKNLTGGQSQEASAGAGPSEPNNGVDVSTVTQTTRPNPDDFAMNVVSVVPAQPPGHPEGQVSDGDKAGAALLFSGIFLSLVGMTFTAMGWINYEISNNFEWTQLLGPILLSVGGTFVIISICKFRMFSCQNCKIQTDEGMPEVDLPPLSGPSFVFSGVNQPITFHRATVVQYIPPPYTSSAMPSRGMGSMAGLQPSHQPLAVTVSTPPHYYSIYPMENAAFSGDDETHEAMTERMEARIPSQRGDVEEEKAGASDNNAPPKYEDLYHNTPCDSSSR</sequence>
<dbReference type="STRING" id="7994.ENSAMXP00000029825"/>
<feature type="transmembrane region" description="Helical" evidence="2">
    <location>
        <begin position="113"/>
        <end position="133"/>
    </location>
</feature>
<feature type="compositionally biased region" description="Basic and acidic residues" evidence="1">
    <location>
        <begin position="237"/>
        <end position="246"/>
    </location>
</feature>
<dbReference type="AlphaFoldDB" id="A0A3B1IJU9"/>
<name>A0A3B1IJU9_ASTMX</name>